<feature type="chain" id="PRO_5025034357" description="Bulb-type lectin domain-containing protein" evidence="1">
    <location>
        <begin position="23"/>
        <end position="294"/>
    </location>
</feature>
<dbReference type="PANTHER" id="PTHR42754">
    <property type="entry name" value="ENDOGLUCANASE"/>
    <property type="match status" value="1"/>
</dbReference>
<organism evidence="2 3">
    <name type="scientific">candidate division WOR-3 bacterium</name>
    <dbReference type="NCBI Taxonomy" id="2052148"/>
    <lineage>
        <taxon>Bacteria</taxon>
        <taxon>Bacteria division WOR-3</taxon>
    </lineage>
</organism>
<comment type="caution">
    <text evidence="2">The sequence shown here is derived from an EMBL/GenBank/DDBJ whole genome shotgun (WGS) entry which is preliminary data.</text>
</comment>
<proteinExistence type="predicted"/>
<reference evidence="2 3" key="1">
    <citation type="submission" date="2018-06" db="EMBL/GenBank/DDBJ databases">
        <title>Extensive metabolic versatility and redundancy in microbially diverse, dynamic hydrothermal sediments.</title>
        <authorList>
            <person name="Dombrowski N."/>
            <person name="Teske A."/>
            <person name="Baker B.J."/>
        </authorList>
    </citation>
    <scope>NUCLEOTIDE SEQUENCE [LARGE SCALE GENOMIC DNA]</scope>
    <source>
        <strain evidence="2">B36_G15</strain>
    </source>
</reference>
<gene>
    <name evidence="2" type="ORF">DRP53_07630</name>
</gene>
<feature type="signal peptide" evidence="1">
    <location>
        <begin position="1"/>
        <end position="22"/>
    </location>
</feature>
<sequence length="294" mass="31566">MVKPNPWPIATIIMMMRGLASAQPDTLWTRTFGGPKWDVGYSVQQTADDGYIIAGWTASYGAGDFDVYLIKTDANGDTLWTRTFGGPDWDVGYSVQQTADGGYIIAGETNSYGAVSVDVYLSKTDADGNTLWIRTFGGDYWDQGRSVQQTTDGGYIIAGYTFSYGAGDCDVYLIKTDADGNTLWVRTFGGPDGDVGYSVQQTADDGYIIAGVTYSYGSGSGDVYLIKTDANGDTLWTRTFGGTDEDIAYSVQQAADGGYIIAGFTKSYGAGKDVYLIKTDADGDTLWTRTFGGT</sequence>
<dbReference type="Gene3D" id="2.130.10.10">
    <property type="entry name" value="YVTN repeat-like/Quinoprotein amine dehydrogenase"/>
    <property type="match status" value="1"/>
</dbReference>
<dbReference type="Proteomes" id="UP000268469">
    <property type="component" value="Unassembled WGS sequence"/>
</dbReference>
<feature type="non-terminal residue" evidence="2">
    <location>
        <position position="294"/>
    </location>
</feature>
<dbReference type="EMBL" id="QNBE01000074">
    <property type="protein sequence ID" value="RKX69633.1"/>
    <property type="molecule type" value="Genomic_DNA"/>
</dbReference>
<evidence type="ECO:0000256" key="1">
    <source>
        <dbReference type="SAM" id="SignalP"/>
    </source>
</evidence>
<evidence type="ECO:0000313" key="3">
    <source>
        <dbReference type="Proteomes" id="UP000268469"/>
    </source>
</evidence>
<dbReference type="InterPro" id="IPR011047">
    <property type="entry name" value="Quinoprotein_ADH-like_sf"/>
</dbReference>
<dbReference type="PANTHER" id="PTHR42754:SF1">
    <property type="entry name" value="LIPOPROTEIN"/>
    <property type="match status" value="1"/>
</dbReference>
<accession>A0A660SG73</accession>
<evidence type="ECO:0000313" key="2">
    <source>
        <dbReference type="EMBL" id="RKX69633.1"/>
    </source>
</evidence>
<evidence type="ECO:0008006" key="4">
    <source>
        <dbReference type="Google" id="ProtNLM"/>
    </source>
</evidence>
<dbReference type="AlphaFoldDB" id="A0A660SG73"/>
<protein>
    <recommendedName>
        <fullName evidence="4">Bulb-type lectin domain-containing protein</fullName>
    </recommendedName>
</protein>
<dbReference type="SUPFAM" id="SSF50998">
    <property type="entry name" value="Quinoprotein alcohol dehydrogenase-like"/>
    <property type="match status" value="1"/>
</dbReference>
<keyword evidence="1" id="KW-0732">Signal</keyword>
<name>A0A660SG73_UNCW3</name>
<dbReference type="InterPro" id="IPR015943">
    <property type="entry name" value="WD40/YVTN_repeat-like_dom_sf"/>
</dbReference>